<gene>
    <name evidence="3" type="ORF">LAESUDRAFT_668078</name>
</gene>
<protein>
    <submittedName>
        <fullName evidence="3">Uncharacterized protein</fullName>
    </submittedName>
</protein>
<feature type="chain" id="PRO_5007855370" evidence="2">
    <location>
        <begin position="25"/>
        <end position="224"/>
    </location>
</feature>
<keyword evidence="1" id="KW-1133">Transmembrane helix</keyword>
<proteinExistence type="predicted"/>
<organism evidence="3 4">
    <name type="scientific">Laetiporus sulphureus 93-53</name>
    <dbReference type="NCBI Taxonomy" id="1314785"/>
    <lineage>
        <taxon>Eukaryota</taxon>
        <taxon>Fungi</taxon>
        <taxon>Dikarya</taxon>
        <taxon>Basidiomycota</taxon>
        <taxon>Agaricomycotina</taxon>
        <taxon>Agaricomycetes</taxon>
        <taxon>Polyporales</taxon>
        <taxon>Laetiporus</taxon>
    </lineage>
</organism>
<reference evidence="3 4" key="1">
    <citation type="journal article" date="2016" name="Mol. Biol. Evol.">
        <title>Comparative Genomics of Early-Diverging Mushroom-Forming Fungi Provides Insights into the Origins of Lignocellulose Decay Capabilities.</title>
        <authorList>
            <person name="Nagy L.G."/>
            <person name="Riley R."/>
            <person name="Tritt A."/>
            <person name="Adam C."/>
            <person name="Daum C."/>
            <person name="Floudas D."/>
            <person name="Sun H."/>
            <person name="Yadav J.S."/>
            <person name="Pangilinan J."/>
            <person name="Larsson K.H."/>
            <person name="Matsuura K."/>
            <person name="Barry K."/>
            <person name="Labutti K."/>
            <person name="Kuo R."/>
            <person name="Ohm R.A."/>
            <person name="Bhattacharya S.S."/>
            <person name="Shirouzu T."/>
            <person name="Yoshinaga Y."/>
            <person name="Martin F.M."/>
            <person name="Grigoriev I.V."/>
            <person name="Hibbett D.S."/>
        </authorList>
    </citation>
    <scope>NUCLEOTIDE SEQUENCE [LARGE SCALE GENOMIC DNA]</scope>
    <source>
        <strain evidence="3 4">93-53</strain>
    </source>
</reference>
<accession>A0A165ANM8</accession>
<dbReference type="EMBL" id="KV427980">
    <property type="protein sequence ID" value="KZS99358.1"/>
    <property type="molecule type" value="Genomic_DNA"/>
</dbReference>
<feature type="transmembrane region" description="Helical" evidence="1">
    <location>
        <begin position="112"/>
        <end position="135"/>
    </location>
</feature>
<dbReference type="Pfam" id="PF18759">
    <property type="entry name" value="Plavaka"/>
    <property type="match status" value="1"/>
</dbReference>
<keyword evidence="4" id="KW-1185">Reference proteome</keyword>
<evidence type="ECO:0000313" key="4">
    <source>
        <dbReference type="Proteomes" id="UP000076871"/>
    </source>
</evidence>
<dbReference type="STRING" id="1314785.A0A165ANM8"/>
<dbReference type="RefSeq" id="XP_040757099.1">
    <property type="nucleotide sequence ID" value="XM_040905365.1"/>
</dbReference>
<evidence type="ECO:0000313" key="3">
    <source>
        <dbReference type="EMBL" id="KZS99358.1"/>
    </source>
</evidence>
<dbReference type="InterPro" id="IPR041078">
    <property type="entry name" value="Plavaka"/>
</dbReference>
<feature type="transmembrane region" description="Helical" evidence="1">
    <location>
        <begin position="155"/>
        <end position="173"/>
    </location>
</feature>
<feature type="non-terminal residue" evidence="3">
    <location>
        <position position="1"/>
    </location>
</feature>
<name>A0A165ANM8_9APHY</name>
<evidence type="ECO:0000256" key="1">
    <source>
        <dbReference type="SAM" id="Phobius"/>
    </source>
</evidence>
<evidence type="ECO:0000256" key="2">
    <source>
        <dbReference type="SAM" id="SignalP"/>
    </source>
</evidence>
<dbReference type="InParanoid" id="A0A165ANM8"/>
<feature type="signal peptide" evidence="2">
    <location>
        <begin position="1"/>
        <end position="24"/>
    </location>
</feature>
<dbReference type="GeneID" id="63822395"/>
<keyword evidence="1" id="KW-0812">Transmembrane</keyword>
<keyword evidence="2" id="KW-0732">Signal</keyword>
<dbReference type="AlphaFoldDB" id="A0A165ANM8"/>
<keyword evidence="1" id="KW-0472">Membrane</keyword>
<sequence length="224" mass="26114">LRFCKRELFHAIWLLALDLDFMHAYEHRMLIQCGDGVLQQMFPRVFTYSADYPEKVLLACVRYLAQCPCPRCLTQKTDIANMGSHANMLRRTKLRTDDHPVQYDISRIASNYFNIFAGATILIINIQSAFSIHLSPFGFDFYSMFVIDQMHEFELGVWKAIVTHLLCILYASGHNAIQRFNKRWAQYTATPKICFKDFMTFVDFVKFLRLGTIQFGNSAMTYLN</sequence>
<dbReference type="Proteomes" id="UP000076871">
    <property type="component" value="Unassembled WGS sequence"/>
</dbReference>
<dbReference type="OrthoDB" id="3208495at2759"/>